<dbReference type="Gene3D" id="2.40.50.140">
    <property type="entry name" value="Nucleic acid-binding proteins"/>
    <property type="match status" value="1"/>
</dbReference>
<name>A0ABD5X3W5_9EURY</name>
<dbReference type="Proteomes" id="UP001596414">
    <property type="component" value="Unassembled WGS sequence"/>
</dbReference>
<dbReference type="SUPFAM" id="SSF52949">
    <property type="entry name" value="Macro domain-like"/>
    <property type="match status" value="1"/>
</dbReference>
<sequence length="602" mass="66563">MGQQKYHGTYGLSDMARLYRYASSNDKSGYFLRGWTPNTGNTTIQVTKVASDIFDWLNLQPEDQIPNDLLYAMLDTGLVYTDSGGSQQNEYSVDVQRIENSLSETQFQRLIGFLKSFDDDAPSSVRQLASALGAKSRQVVGESIPDTAKYPTTTDSSRTKTAELESIVNRVFRDRDGLPDLHEHTISTIKQVPGSVLLEDIDALPNGEPLVQAMASYPGTVRRVSTSDTGIHYSTPAPSPQSTDQFAPIGNCRVSDRSTPESTEIQVSMVFSLSDPYKLRTGQSEDDFVSYVWEVIDGKVTKFNIHAFTSDTDSEDAEQKVRNLESFFFDVLELFTEHHPRLSSSILSHFDYGETNPEIMDSSASEIESGYITNILQHQSKFGFIRSSKYDQNVFFHESELQDHIDKYSIGDYVRFKIQETEKGLQANDLEHVSPPDTEPSPPRLLFTQDNLIKLDVDCIVLPQQASPKLKGNLGKSAKAVGGMMLEKDAAAYQPMVPGSIFVTDGRLLNADVVIHAVTADGNSTLDEHGIEDMYQSVFEAAKSLDVSSIAMPLMGTEHCHLSIDSSVQTLIDSTWSGLGLSETRVAIPSEEAYSIAVGKEV</sequence>
<dbReference type="InterPro" id="IPR002589">
    <property type="entry name" value="Macro_dom"/>
</dbReference>
<accession>A0ABD5X3W5</accession>
<organism evidence="2 3">
    <name type="scientific">Halovenus rubra</name>
    <dbReference type="NCBI Taxonomy" id="869890"/>
    <lineage>
        <taxon>Archaea</taxon>
        <taxon>Methanobacteriati</taxon>
        <taxon>Methanobacteriota</taxon>
        <taxon>Stenosarchaea group</taxon>
        <taxon>Halobacteria</taxon>
        <taxon>Halobacteriales</taxon>
        <taxon>Haloarculaceae</taxon>
        <taxon>Halovenus</taxon>
    </lineage>
</organism>
<evidence type="ECO:0000259" key="1">
    <source>
        <dbReference type="PROSITE" id="PS51154"/>
    </source>
</evidence>
<dbReference type="CDD" id="cd04458">
    <property type="entry name" value="CSP_CDS"/>
    <property type="match status" value="1"/>
</dbReference>
<dbReference type="InterPro" id="IPR002059">
    <property type="entry name" value="CSP_DNA-bd"/>
</dbReference>
<dbReference type="AlphaFoldDB" id="A0ABD5X3W5"/>
<gene>
    <name evidence="2" type="ORF">ACFQJ7_07105</name>
</gene>
<dbReference type="InterPro" id="IPR043472">
    <property type="entry name" value="Macro_dom-like"/>
</dbReference>
<dbReference type="RefSeq" id="WP_382269270.1">
    <property type="nucleotide sequence ID" value="NZ_JBHSZQ010000009.1"/>
</dbReference>
<dbReference type="PROSITE" id="PS51154">
    <property type="entry name" value="MACRO"/>
    <property type="match status" value="1"/>
</dbReference>
<reference evidence="2 3" key="1">
    <citation type="journal article" date="2014" name="Int. J. Syst. Evol. Microbiol.">
        <title>Complete genome sequence of Corynebacterium casei LMG S-19264T (=DSM 44701T), isolated from a smear-ripened cheese.</title>
        <authorList>
            <consortium name="US DOE Joint Genome Institute (JGI-PGF)"/>
            <person name="Walter F."/>
            <person name="Albersmeier A."/>
            <person name="Kalinowski J."/>
            <person name="Ruckert C."/>
        </authorList>
    </citation>
    <scope>NUCLEOTIDE SEQUENCE [LARGE SCALE GENOMIC DNA]</scope>
    <source>
        <strain evidence="2 3">CGMCC 4.7215</strain>
    </source>
</reference>
<dbReference type="Gene3D" id="3.40.220.10">
    <property type="entry name" value="Leucine Aminopeptidase, subunit E, domain 1"/>
    <property type="match status" value="1"/>
</dbReference>
<dbReference type="Pfam" id="PF01661">
    <property type="entry name" value="Macro"/>
    <property type="match status" value="1"/>
</dbReference>
<dbReference type="EMBL" id="JBHSZQ010000009">
    <property type="protein sequence ID" value="MFC7125806.1"/>
    <property type="molecule type" value="Genomic_DNA"/>
</dbReference>
<evidence type="ECO:0000313" key="3">
    <source>
        <dbReference type="Proteomes" id="UP001596414"/>
    </source>
</evidence>
<dbReference type="InterPro" id="IPR012340">
    <property type="entry name" value="NA-bd_OB-fold"/>
</dbReference>
<evidence type="ECO:0000313" key="2">
    <source>
        <dbReference type="EMBL" id="MFC7125806.1"/>
    </source>
</evidence>
<dbReference type="SUPFAM" id="SSF50249">
    <property type="entry name" value="Nucleic acid-binding proteins"/>
    <property type="match status" value="1"/>
</dbReference>
<proteinExistence type="predicted"/>
<dbReference type="Pfam" id="PF00313">
    <property type="entry name" value="CSD"/>
    <property type="match status" value="1"/>
</dbReference>
<comment type="caution">
    <text evidence="2">The sequence shown here is derived from an EMBL/GenBank/DDBJ whole genome shotgun (WGS) entry which is preliminary data.</text>
</comment>
<protein>
    <submittedName>
        <fullName evidence="2">Macro domain-containing protein</fullName>
    </submittedName>
</protein>
<feature type="domain" description="Macro" evidence="1">
    <location>
        <begin position="432"/>
        <end position="602"/>
    </location>
</feature>